<evidence type="ECO:0000259" key="1">
    <source>
        <dbReference type="PROSITE" id="PS50056"/>
    </source>
</evidence>
<dbReference type="InterPro" id="IPR029021">
    <property type="entry name" value="Prot-tyrosine_phosphatase-like"/>
</dbReference>
<protein>
    <recommendedName>
        <fullName evidence="1">Tyrosine specific protein phosphatases domain-containing protein</fullName>
    </recommendedName>
</protein>
<dbReference type="InterPro" id="IPR026893">
    <property type="entry name" value="Tyr/Ser_Pase_IphP-type"/>
</dbReference>
<dbReference type="Gene3D" id="3.90.190.10">
    <property type="entry name" value="Protein tyrosine phosphatase superfamily"/>
    <property type="match status" value="1"/>
</dbReference>
<organism evidence="2 3">
    <name type="scientific">Perkinsus olseni</name>
    <name type="common">Perkinsus atlanticus</name>
    <dbReference type="NCBI Taxonomy" id="32597"/>
    <lineage>
        <taxon>Eukaryota</taxon>
        <taxon>Sar</taxon>
        <taxon>Alveolata</taxon>
        <taxon>Perkinsozoa</taxon>
        <taxon>Perkinsea</taxon>
        <taxon>Perkinsida</taxon>
        <taxon>Perkinsidae</taxon>
        <taxon>Perkinsus</taxon>
    </lineage>
</organism>
<dbReference type="AlphaFoldDB" id="A0A7J6RFR3"/>
<evidence type="ECO:0000313" key="2">
    <source>
        <dbReference type="EMBL" id="KAF4719287.1"/>
    </source>
</evidence>
<comment type="caution">
    <text evidence="2">The sequence shown here is derived from an EMBL/GenBank/DDBJ whole genome shotgun (WGS) entry which is preliminary data.</text>
</comment>
<dbReference type="EMBL" id="JABANM010022623">
    <property type="protein sequence ID" value="KAF4719287.1"/>
    <property type="molecule type" value="Genomic_DNA"/>
</dbReference>
<dbReference type="Pfam" id="PF13350">
    <property type="entry name" value="Y_phosphatase3"/>
    <property type="match status" value="1"/>
</dbReference>
<dbReference type="PROSITE" id="PS50056">
    <property type="entry name" value="TYR_PHOSPHATASE_2"/>
    <property type="match status" value="1"/>
</dbReference>
<evidence type="ECO:0000313" key="3">
    <source>
        <dbReference type="Proteomes" id="UP000574390"/>
    </source>
</evidence>
<dbReference type="GO" id="GO:0004721">
    <property type="term" value="F:phosphoprotein phosphatase activity"/>
    <property type="evidence" value="ECO:0007669"/>
    <property type="project" value="InterPro"/>
</dbReference>
<accession>A0A7J6RFR3</accession>
<sequence>MTGDSGRAAFLAEKNPRFVPAPKGLPGRLCLWHFPSKQQLVYSREVEGCDVVVTLQGVNEQRQMEMIPKSCSALGMEWIQVDFWACYHRHSGNSAGHERLVALFDSLIELLRAGRSILIHCAAGVHRTGMCVYGLLRRLGLSSDAALEYIKALRPITYLHCGMQRFNEMEERCVAWGFDAANK</sequence>
<gene>
    <name evidence="2" type="ORF">FOZ62_008826</name>
</gene>
<dbReference type="PROSITE" id="PS00383">
    <property type="entry name" value="TYR_PHOSPHATASE_1"/>
    <property type="match status" value="1"/>
</dbReference>
<dbReference type="SUPFAM" id="SSF52799">
    <property type="entry name" value="(Phosphotyrosine protein) phosphatases II"/>
    <property type="match status" value="1"/>
</dbReference>
<feature type="domain" description="Tyrosine specific protein phosphatases" evidence="1">
    <location>
        <begin position="98"/>
        <end position="155"/>
    </location>
</feature>
<dbReference type="InterPro" id="IPR000387">
    <property type="entry name" value="Tyr_Pase_dom"/>
</dbReference>
<proteinExistence type="predicted"/>
<dbReference type="Proteomes" id="UP000574390">
    <property type="component" value="Unassembled WGS sequence"/>
</dbReference>
<name>A0A7J6RFR3_PEROL</name>
<reference evidence="2 3" key="1">
    <citation type="submission" date="2020-04" db="EMBL/GenBank/DDBJ databases">
        <title>Perkinsus olseni comparative genomics.</title>
        <authorList>
            <person name="Bogema D.R."/>
        </authorList>
    </citation>
    <scope>NUCLEOTIDE SEQUENCE [LARGE SCALE GENOMIC DNA]</scope>
    <source>
        <strain evidence="2">ATCC PRA-205</strain>
    </source>
</reference>
<dbReference type="InterPro" id="IPR016130">
    <property type="entry name" value="Tyr_Pase_AS"/>
</dbReference>